<evidence type="ECO:0000256" key="3">
    <source>
        <dbReference type="ARBA" id="ARBA00022519"/>
    </source>
</evidence>
<dbReference type="EMBL" id="BMER01000002">
    <property type="protein sequence ID" value="GGG90693.1"/>
    <property type="molecule type" value="Genomic_DNA"/>
</dbReference>
<dbReference type="GO" id="GO:0071470">
    <property type="term" value="P:cellular response to osmotic stress"/>
    <property type="evidence" value="ECO:0007669"/>
    <property type="project" value="InterPro"/>
</dbReference>
<keyword evidence="6" id="KW-0346">Stress response</keyword>
<protein>
    <recommendedName>
        <fullName evidence="8">Mechanosensing system component YbdG</fullName>
    </recommendedName>
    <alternativeName>
        <fullName evidence="9">Mechanosensitive channel homolog YbdG</fullName>
    </alternativeName>
</protein>
<dbReference type="Gene3D" id="2.30.30.60">
    <property type="match status" value="1"/>
</dbReference>
<reference evidence="12" key="2">
    <citation type="submission" date="2020-09" db="EMBL/GenBank/DDBJ databases">
        <authorList>
            <person name="Sun Q."/>
            <person name="Zhou Y."/>
        </authorList>
    </citation>
    <scope>NUCLEOTIDE SEQUENCE</scope>
    <source>
        <strain evidence="12">CGMCC 1.12195</strain>
    </source>
</reference>
<name>A0A917HVF4_9SPHI</name>
<dbReference type="AlphaFoldDB" id="A0A917HVF4"/>
<dbReference type="InterPro" id="IPR010920">
    <property type="entry name" value="LSM_dom_sf"/>
</dbReference>
<evidence type="ECO:0000256" key="2">
    <source>
        <dbReference type="ARBA" id="ARBA00022475"/>
    </source>
</evidence>
<keyword evidence="4 10" id="KW-0812">Transmembrane</keyword>
<sequence>MNIRTITDSSSPIYQWTYDKLIEWGVSAEQANLINLFVLLGLLLILLGLVDFIVRKVLVNILTSVASKSTIKFDDYLVSNKALVHFARLIPLIISIYFIPIVFSGFPTWIAPVRKFVDILLVFGWIMLIRALFRSVRDHLRTKRGFQDKPLDSYLQVINIFMFFIAGVIVFSMVTGKSPWAFLGALGAASAILLLVFKDTIMGFVASIQVSTNDMVRVGDWIEMPKYGADGDVIEINLNTVKIQNWDKTITTVPTYLLISDSFKNWRGMQNAGGRRIKRSINIKISSARYLTSEEIEQLKKIQLLAPYIVERQAEIDKYNMETQADRSMPVNGRNMTNLGLFRQYINRYTQHHPKIRKDMTMLVRQLQPTEHGLPIELYMFTSDTRWAVYEDIMSDIFDHLLSAIKYFKLEVFEAPASDDIRSLGLSSGNSKGGVGLQVRQSEG</sequence>
<evidence type="ECO:0000256" key="6">
    <source>
        <dbReference type="ARBA" id="ARBA00023016"/>
    </source>
</evidence>
<keyword evidence="2" id="KW-1003">Cell membrane</keyword>
<dbReference type="PANTHER" id="PTHR30414:SF0">
    <property type="entry name" value="MINICONDUCTANCE MECHANOSENSITIVE CHANNEL YBDG"/>
    <property type="match status" value="1"/>
</dbReference>
<dbReference type="RefSeq" id="WP_188506524.1">
    <property type="nucleotide sequence ID" value="NZ_BMER01000002.1"/>
</dbReference>
<dbReference type="GO" id="GO:0008381">
    <property type="term" value="F:mechanosensitive monoatomic ion channel activity"/>
    <property type="evidence" value="ECO:0007669"/>
    <property type="project" value="InterPro"/>
</dbReference>
<keyword evidence="7 10" id="KW-0472">Membrane</keyword>
<evidence type="ECO:0000313" key="12">
    <source>
        <dbReference type="EMBL" id="GGG90693.1"/>
    </source>
</evidence>
<proteinExistence type="predicted"/>
<evidence type="ECO:0000256" key="7">
    <source>
        <dbReference type="ARBA" id="ARBA00023136"/>
    </source>
</evidence>
<dbReference type="InterPro" id="IPR006685">
    <property type="entry name" value="MscS_channel_2nd"/>
</dbReference>
<evidence type="ECO:0000313" key="13">
    <source>
        <dbReference type="Proteomes" id="UP000660862"/>
    </source>
</evidence>
<feature type="transmembrane region" description="Helical" evidence="10">
    <location>
        <begin position="89"/>
        <end position="110"/>
    </location>
</feature>
<feature type="transmembrane region" description="Helical" evidence="10">
    <location>
        <begin position="180"/>
        <end position="197"/>
    </location>
</feature>
<accession>A0A917HVF4</accession>
<comment type="subcellular location">
    <subcellularLocation>
        <location evidence="1">Cell inner membrane</location>
        <topology evidence="1">Multi-pass membrane protein</topology>
    </subcellularLocation>
</comment>
<comment type="caution">
    <text evidence="12">The sequence shown here is derived from an EMBL/GenBank/DDBJ whole genome shotgun (WGS) entry which is preliminary data.</text>
</comment>
<dbReference type="InterPro" id="IPR030192">
    <property type="entry name" value="YbdG"/>
</dbReference>
<evidence type="ECO:0000256" key="9">
    <source>
        <dbReference type="ARBA" id="ARBA00093659"/>
    </source>
</evidence>
<keyword evidence="13" id="KW-1185">Reference proteome</keyword>
<gene>
    <name evidence="12" type="primary">mscS2</name>
    <name evidence="12" type="ORF">GCM10007415_26580</name>
</gene>
<organism evidence="12 13">
    <name type="scientific">Parapedobacter pyrenivorans</name>
    <dbReference type="NCBI Taxonomy" id="1305674"/>
    <lineage>
        <taxon>Bacteria</taxon>
        <taxon>Pseudomonadati</taxon>
        <taxon>Bacteroidota</taxon>
        <taxon>Sphingobacteriia</taxon>
        <taxon>Sphingobacteriales</taxon>
        <taxon>Sphingobacteriaceae</taxon>
        <taxon>Parapedobacter</taxon>
    </lineage>
</organism>
<keyword evidence="5 10" id="KW-1133">Transmembrane helix</keyword>
<dbReference type="Pfam" id="PF00924">
    <property type="entry name" value="MS_channel_2nd"/>
    <property type="match status" value="1"/>
</dbReference>
<keyword evidence="3" id="KW-0997">Cell inner membrane</keyword>
<feature type="transmembrane region" description="Helical" evidence="10">
    <location>
        <begin position="154"/>
        <end position="174"/>
    </location>
</feature>
<evidence type="ECO:0000256" key="1">
    <source>
        <dbReference type="ARBA" id="ARBA00004429"/>
    </source>
</evidence>
<dbReference type="FunFam" id="2.30.30.60:FF:000002">
    <property type="entry name" value="Mechanosensitive ion channel family protein"/>
    <property type="match status" value="1"/>
</dbReference>
<feature type="transmembrane region" description="Helical" evidence="10">
    <location>
        <begin position="33"/>
        <end position="54"/>
    </location>
</feature>
<feature type="transmembrane region" description="Helical" evidence="10">
    <location>
        <begin position="116"/>
        <end position="133"/>
    </location>
</feature>
<evidence type="ECO:0000259" key="11">
    <source>
        <dbReference type="Pfam" id="PF00924"/>
    </source>
</evidence>
<evidence type="ECO:0000256" key="10">
    <source>
        <dbReference type="SAM" id="Phobius"/>
    </source>
</evidence>
<feature type="domain" description="Mechanosensitive ion channel MscS" evidence="11">
    <location>
        <begin position="199"/>
        <end position="267"/>
    </location>
</feature>
<dbReference type="PANTHER" id="PTHR30414">
    <property type="entry name" value="MINICONDUCTANCE MECHANOSENSITIVE CHANNEL YBDG"/>
    <property type="match status" value="1"/>
</dbReference>
<dbReference type="InterPro" id="IPR023408">
    <property type="entry name" value="MscS_beta-dom_sf"/>
</dbReference>
<evidence type="ECO:0000256" key="4">
    <source>
        <dbReference type="ARBA" id="ARBA00022692"/>
    </source>
</evidence>
<reference evidence="12" key="1">
    <citation type="journal article" date="2014" name="Int. J. Syst. Evol. Microbiol.">
        <title>Complete genome sequence of Corynebacterium casei LMG S-19264T (=DSM 44701T), isolated from a smear-ripened cheese.</title>
        <authorList>
            <consortium name="US DOE Joint Genome Institute (JGI-PGF)"/>
            <person name="Walter F."/>
            <person name="Albersmeier A."/>
            <person name="Kalinowski J."/>
            <person name="Ruckert C."/>
        </authorList>
    </citation>
    <scope>NUCLEOTIDE SEQUENCE</scope>
    <source>
        <strain evidence="12">CGMCC 1.12195</strain>
    </source>
</reference>
<evidence type="ECO:0000256" key="8">
    <source>
        <dbReference type="ARBA" id="ARBA00093630"/>
    </source>
</evidence>
<evidence type="ECO:0000256" key="5">
    <source>
        <dbReference type="ARBA" id="ARBA00022989"/>
    </source>
</evidence>
<dbReference type="Proteomes" id="UP000660862">
    <property type="component" value="Unassembled WGS sequence"/>
</dbReference>
<dbReference type="SUPFAM" id="SSF50182">
    <property type="entry name" value="Sm-like ribonucleoproteins"/>
    <property type="match status" value="1"/>
</dbReference>
<dbReference type="GO" id="GO:0005886">
    <property type="term" value="C:plasma membrane"/>
    <property type="evidence" value="ECO:0007669"/>
    <property type="project" value="UniProtKB-SubCell"/>
</dbReference>